<gene>
    <name evidence="7" type="ORF">MNBD_GAMMA23-428</name>
</gene>
<accession>A0A3B0ZYK2</accession>
<keyword evidence="4" id="KW-1133">Transmembrane helix</keyword>
<feature type="domain" description="Cytochrome c-type biogenesis protein H Ig-like" evidence="5">
    <location>
        <begin position="314"/>
        <end position="421"/>
    </location>
</feature>
<keyword evidence="4" id="KW-0812">Transmembrane</keyword>
<dbReference type="GO" id="GO:0005886">
    <property type="term" value="C:plasma membrane"/>
    <property type="evidence" value="ECO:0007669"/>
    <property type="project" value="TreeGrafter"/>
</dbReference>
<evidence type="ECO:0000256" key="4">
    <source>
        <dbReference type="SAM" id="Phobius"/>
    </source>
</evidence>
<evidence type="ECO:0000313" key="7">
    <source>
        <dbReference type="EMBL" id="VAW92457.1"/>
    </source>
</evidence>
<dbReference type="Gene3D" id="1.25.40.10">
    <property type="entry name" value="Tetratricopeptide repeat domain"/>
    <property type="match status" value="1"/>
</dbReference>
<evidence type="ECO:0000256" key="1">
    <source>
        <dbReference type="ARBA" id="ARBA00004196"/>
    </source>
</evidence>
<dbReference type="GO" id="GO:0030313">
    <property type="term" value="C:cell envelope"/>
    <property type="evidence" value="ECO:0007669"/>
    <property type="project" value="UniProtKB-SubCell"/>
</dbReference>
<feature type="transmembrane region" description="Helical" evidence="4">
    <location>
        <begin position="95"/>
        <end position="113"/>
    </location>
</feature>
<dbReference type="Pfam" id="PF23914">
    <property type="entry name" value="TPR_CcmH_CycH"/>
    <property type="match status" value="1"/>
</dbReference>
<dbReference type="PANTHER" id="PTHR47870">
    <property type="entry name" value="CYTOCHROME C-TYPE BIOGENESIS PROTEIN CCMH"/>
    <property type="match status" value="1"/>
</dbReference>
<dbReference type="GO" id="GO:0016829">
    <property type="term" value="F:lyase activity"/>
    <property type="evidence" value="ECO:0007669"/>
    <property type="project" value="UniProtKB-KW"/>
</dbReference>
<organism evidence="7">
    <name type="scientific">hydrothermal vent metagenome</name>
    <dbReference type="NCBI Taxonomy" id="652676"/>
    <lineage>
        <taxon>unclassified sequences</taxon>
        <taxon>metagenomes</taxon>
        <taxon>ecological metagenomes</taxon>
    </lineage>
</organism>
<keyword evidence="4" id="KW-0472">Membrane</keyword>
<dbReference type="SUPFAM" id="SSF48452">
    <property type="entry name" value="TPR-like"/>
    <property type="match status" value="1"/>
</dbReference>
<dbReference type="InterPro" id="IPR051263">
    <property type="entry name" value="C-type_cytochrome_biogenesis"/>
</dbReference>
<protein>
    <submittedName>
        <fullName evidence="7">Cytochrome c heme lyase subunit CcmH</fullName>
    </submittedName>
</protein>
<dbReference type="InterPro" id="IPR017560">
    <property type="entry name" value="Cyt_c_biogenesis_CcmI"/>
</dbReference>
<keyword evidence="3" id="KW-0201">Cytochrome c-type biogenesis</keyword>
<evidence type="ECO:0000256" key="2">
    <source>
        <dbReference type="ARBA" id="ARBA00022737"/>
    </source>
</evidence>
<dbReference type="InterPro" id="IPR011990">
    <property type="entry name" value="TPR-like_helical_dom_sf"/>
</dbReference>
<keyword evidence="7" id="KW-0456">Lyase</keyword>
<comment type="subcellular location">
    <subcellularLocation>
        <location evidence="1">Cell envelope</location>
    </subcellularLocation>
</comment>
<evidence type="ECO:0000259" key="5">
    <source>
        <dbReference type="Pfam" id="PF23892"/>
    </source>
</evidence>
<dbReference type="InterPro" id="IPR056412">
    <property type="entry name" value="Ig_CycH"/>
</dbReference>
<dbReference type="Pfam" id="PF23892">
    <property type="entry name" value="Ig_CycH"/>
    <property type="match status" value="1"/>
</dbReference>
<reference evidence="7" key="1">
    <citation type="submission" date="2018-06" db="EMBL/GenBank/DDBJ databases">
        <authorList>
            <person name="Zhirakovskaya E."/>
        </authorList>
    </citation>
    <scope>NUCLEOTIDE SEQUENCE</scope>
</reference>
<dbReference type="NCBIfam" id="TIGR03142">
    <property type="entry name" value="cytochro_ccmI"/>
    <property type="match status" value="1"/>
</dbReference>
<dbReference type="PANTHER" id="PTHR47870:SF1">
    <property type="entry name" value="CYTOCHROME C-TYPE BIOGENESIS PROTEIN CCMH"/>
    <property type="match status" value="1"/>
</dbReference>
<dbReference type="InterPro" id="IPR056413">
    <property type="entry name" value="TPR_CcmH_CycH"/>
</dbReference>
<evidence type="ECO:0000259" key="6">
    <source>
        <dbReference type="Pfam" id="PF23914"/>
    </source>
</evidence>
<evidence type="ECO:0000256" key="3">
    <source>
        <dbReference type="ARBA" id="ARBA00022748"/>
    </source>
</evidence>
<proteinExistence type="predicted"/>
<dbReference type="EMBL" id="UOFT01000025">
    <property type="protein sequence ID" value="VAW92457.1"/>
    <property type="molecule type" value="Genomic_DNA"/>
</dbReference>
<name>A0A3B0ZYK2_9ZZZZ</name>
<dbReference type="AlphaFoldDB" id="A0A3B0ZYK2"/>
<feature type="transmembrane region" description="Helical" evidence="4">
    <location>
        <begin position="6"/>
        <end position="24"/>
    </location>
</feature>
<dbReference type="GO" id="GO:0017004">
    <property type="term" value="P:cytochrome complex assembly"/>
    <property type="evidence" value="ECO:0007669"/>
    <property type="project" value="UniProtKB-KW"/>
</dbReference>
<feature type="domain" description="Cytochrome c-type biogenesis protein H TPR" evidence="6">
    <location>
        <begin position="128"/>
        <end position="266"/>
    </location>
</feature>
<sequence length="425" mass="46635">MIGFMFLSLLLIIVVLWLIAPALLGKRTINKDDTDSQNTAIAKERLSELEHRLEQGELSQQEFEQTQIEIEKSLLEDIHDGEATKISSPKIEKNAYVIMAAIPLMALALYWLWGMPDSINLKAQVLPQTQSSAANGSKKHLGSVDEMALLLESRLEKDPSNPDGWYTLARTYMSLKKYDRAVVALKRLRQLVGDDVTVLITLADAMTMERGGRMIGEPFELIKKALEKKPNNPMALWLAGLGYAESGDGKTAIKLWKKLLPIVAKEPRSVEQIQSLIVAAERKMGLEPTIELERPSVASQQAEPTSGKAVVASIRVTVKLADGNKGKVSPDDFVLVYARAAKGPKMPLAIVRKQVKDLPITVVLDDSMAMQPTMKLSNFTEVTIIARVSKLGQAVPQSGDLQGLFGPVTVKAAEPVTVLINKVLP</sequence>
<keyword evidence="2" id="KW-0677">Repeat</keyword>